<proteinExistence type="predicted"/>
<evidence type="ECO:0000313" key="3">
    <source>
        <dbReference type="Proteomes" id="UP000355283"/>
    </source>
</evidence>
<feature type="region of interest" description="Disordered" evidence="1">
    <location>
        <begin position="1"/>
        <end position="27"/>
    </location>
</feature>
<gene>
    <name evidence="2" type="ORF">NSK_005300</name>
</gene>
<dbReference type="AlphaFoldDB" id="A0A4D9D1P4"/>
<reference evidence="2 3" key="1">
    <citation type="submission" date="2019-01" db="EMBL/GenBank/DDBJ databases">
        <title>Nuclear Genome Assembly of the Microalgal Biofuel strain Nannochloropsis salina CCMP1776.</title>
        <authorList>
            <person name="Hovde B."/>
        </authorList>
    </citation>
    <scope>NUCLEOTIDE SEQUENCE [LARGE SCALE GENOMIC DNA]</scope>
    <source>
        <strain evidence="2 3">CCMP1776</strain>
    </source>
</reference>
<evidence type="ECO:0000256" key="1">
    <source>
        <dbReference type="SAM" id="MobiDB-lite"/>
    </source>
</evidence>
<accession>A0A4D9D1P4</accession>
<dbReference type="OrthoDB" id="10292600at2759"/>
<comment type="caution">
    <text evidence="2">The sequence shown here is derived from an EMBL/GenBank/DDBJ whole genome shotgun (WGS) entry which is preliminary data.</text>
</comment>
<sequence>MLHRARAVKMADSHTASEKPVDGGSGHGWRAHLEFRMGLPARMKNISDLVPPPPETQQAPLTRTLLVVGLSPASFKDEVLKHLWPKKYQPKLRLVWLNRDDPPPSLPPPWGWHETHRKPVESLLAPENASEAGREEGIAQAWGESIFVVMGAGCSVQDFRHLKVAWANAYPFDKELLQVREGGR</sequence>
<protein>
    <submittedName>
        <fullName evidence="2">Uncharacterized protein</fullName>
    </submittedName>
</protein>
<feature type="compositionally biased region" description="Basic and acidic residues" evidence="1">
    <location>
        <begin position="9"/>
        <end position="21"/>
    </location>
</feature>
<keyword evidence="3" id="KW-1185">Reference proteome</keyword>
<organism evidence="2 3">
    <name type="scientific">Nannochloropsis salina CCMP1776</name>
    <dbReference type="NCBI Taxonomy" id="1027361"/>
    <lineage>
        <taxon>Eukaryota</taxon>
        <taxon>Sar</taxon>
        <taxon>Stramenopiles</taxon>
        <taxon>Ochrophyta</taxon>
        <taxon>Eustigmatophyceae</taxon>
        <taxon>Eustigmatales</taxon>
        <taxon>Monodopsidaceae</taxon>
        <taxon>Microchloropsis</taxon>
        <taxon>Microchloropsis salina</taxon>
    </lineage>
</organism>
<evidence type="ECO:0000313" key="2">
    <source>
        <dbReference type="EMBL" id="TFJ83395.1"/>
    </source>
</evidence>
<dbReference type="EMBL" id="SDOX01000038">
    <property type="protein sequence ID" value="TFJ83395.1"/>
    <property type="molecule type" value="Genomic_DNA"/>
</dbReference>
<name>A0A4D9D1P4_9STRA</name>
<dbReference type="Proteomes" id="UP000355283">
    <property type="component" value="Unassembled WGS sequence"/>
</dbReference>